<dbReference type="EMBL" id="JAIWYP010000013">
    <property type="protein sequence ID" value="KAH3721314.1"/>
    <property type="molecule type" value="Genomic_DNA"/>
</dbReference>
<dbReference type="AlphaFoldDB" id="A0A9D4CCU4"/>
<accession>A0A9D4CCU4</accession>
<protein>
    <submittedName>
        <fullName evidence="1">Uncharacterized protein</fullName>
    </submittedName>
</protein>
<sequence length="52" mass="6122">MLPLWSKWLSAFHFTMQRKHVSGKEFVRFAKCKSTTCEALANAFLENLKLFE</sequence>
<dbReference type="Proteomes" id="UP000828390">
    <property type="component" value="Unassembled WGS sequence"/>
</dbReference>
<comment type="caution">
    <text evidence="1">The sequence shown here is derived from an EMBL/GenBank/DDBJ whole genome shotgun (WGS) entry which is preliminary data.</text>
</comment>
<evidence type="ECO:0000313" key="2">
    <source>
        <dbReference type="Proteomes" id="UP000828390"/>
    </source>
</evidence>
<reference evidence="1" key="2">
    <citation type="submission" date="2020-11" db="EMBL/GenBank/DDBJ databases">
        <authorList>
            <person name="McCartney M.A."/>
            <person name="Auch B."/>
            <person name="Kono T."/>
            <person name="Mallez S."/>
            <person name="Becker A."/>
            <person name="Gohl D.M."/>
            <person name="Silverstein K.A.T."/>
            <person name="Koren S."/>
            <person name="Bechman K.B."/>
            <person name="Herman A."/>
            <person name="Abrahante J.E."/>
            <person name="Garbe J."/>
        </authorList>
    </citation>
    <scope>NUCLEOTIDE SEQUENCE</scope>
    <source>
        <strain evidence="1">Duluth1</strain>
        <tissue evidence="1">Whole animal</tissue>
    </source>
</reference>
<keyword evidence="2" id="KW-1185">Reference proteome</keyword>
<reference evidence="1" key="1">
    <citation type="journal article" date="2019" name="bioRxiv">
        <title>The Genome of the Zebra Mussel, Dreissena polymorpha: A Resource for Invasive Species Research.</title>
        <authorList>
            <person name="McCartney M.A."/>
            <person name="Auch B."/>
            <person name="Kono T."/>
            <person name="Mallez S."/>
            <person name="Zhang Y."/>
            <person name="Obille A."/>
            <person name="Becker A."/>
            <person name="Abrahante J.E."/>
            <person name="Garbe J."/>
            <person name="Badalamenti J.P."/>
            <person name="Herman A."/>
            <person name="Mangelson H."/>
            <person name="Liachko I."/>
            <person name="Sullivan S."/>
            <person name="Sone E.D."/>
            <person name="Koren S."/>
            <person name="Silverstein K.A.T."/>
            <person name="Beckman K.B."/>
            <person name="Gohl D.M."/>
        </authorList>
    </citation>
    <scope>NUCLEOTIDE SEQUENCE</scope>
    <source>
        <strain evidence="1">Duluth1</strain>
        <tissue evidence="1">Whole animal</tissue>
    </source>
</reference>
<evidence type="ECO:0000313" key="1">
    <source>
        <dbReference type="EMBL" id="KAH3721314.1"/>
    </source>
</evidence>
<gene>
    <name evidence="1" type="ORF">DPMN_064234</name>
</gene>
<organism evidence="1 2">
    <name type="scientific">Dreissena polymorpha</name>
    <name type="common">Zebra mussel</name>
    <name type="synonym">Mytilus polymorpha</name>
    <dbReference type="NCBI Taxonomy" id="45954"/>
    <lineage>
        <taxon>Eukaryota</taxon>
        <taxon>Metazoa</taxon>
        <taxon>Spiralia</taxon>
        <taxon>Lophotrochozoa</taxon>
        <taxon>Mollusca</taxon>
        <taxon>Bivalvia</taxon>
        <taxon>Autobranchia</taxon>
        <taxon>Heteroconchia</taxon>
        <taxon>Euheterodonta</taxon>
        <taxon>Imparidentia</taxon>
        <taxon>Neoheterodontei</taxon>
        <taxon>Myida</taxon>
        <taxon>Dreissenoidea</taxon>
        <taxon>Dreissenidae</taxon>
        <taxon>Dreissena</taxon>
    </lineage>
</organism>
<name>A0A9D4CCU4_DREPO</name>
<proteinExistence type="predicted"/>